<keyword evidence="2" id="KW-0547">Nucleotide-binding</keyword>
<evidence type="ECO:0000259" key="5">
    <source>
        <dbReference type="PROSITE" id="PS50979"/>
    </source>
</evidence>
<evidence type="ECO:0000256" key="1">
    <source>
        <dbReference type="ARBA" id="ARBA00022598"/>
    </source>
</evidence>
<dbReference type="Proteomes" id="UP000305451">
    <property type="component" value="Unassembled WGS sequence"/>
</dbReference>
<keyword evidence="7" id="KW-1185">Reference proteome</keyword>
<dbReference type="SUPFAM" id="SSF56059">
    <property type="entry name" value="Glutathione synthetase ATP-binding domain-like"/>
    <property type="match status" value="1"/>
</dbReference>
<dbReference type="EMBL" id="SRXV01000089">
    <property type="protein sequence ID" value="TGY88693.1"/>
    <property type="molecule type" value="Genomic_DNA"/>
</dbReference>
<gene>
    <name evidence="6" type="ORF">E5162_14485</name>
</gene>
<keyword evidence="1" id="KW-0436">Ligase</keyword>
<keyword evidence="4" id="KW-0092">Biotin</keyword>
<dbReference type="PROSITE" id="PS50979">
    <property type="entry name" value="BC"/>
    <property type="match status" value="1"/>
</dbReference>
<feature type="domain" description="Biotin carboxylation" evidence="5">
    <location>
        <begin position="1"/>
        <end position="101"/>
    </location>
</feature>
<name>A0A4S2H016_9PROT</name>
<dbReference type="InterPro" id="IPR005482">
    <property type="entry name" value="Biotin_COase_C"/>
</dbReference>
<keyword evidence="3" id="KW-0067">ATP-binding</keyword>
<feature type="non-terminal residue" evidence="6">
    <location>
        <position position="1"/>
    </location>
</feature>
<dbReference type="InterPro" id="IPR005479">
    <property type="entry name" value="CPAse_ATP-bd"/>
</dbReference>
<accession>A0A4S2H016</accession>
<dbReference type="PANTHER" id="PTHR18866:SF33">
    <property type="entry name" value="METHYLCROTONOYL-COA CARBOXYLASE SUBUNIT ALPHA, MITOCHONDRIAL-RELATED"/>
    <property type="match status" value="1"/>
</dbReference>
<evidence type="ECO:0000256" key="4">
    <source>
        <dbReference type="ARBA" id="ARBA00023267"/>
    </source>
</evidence>
<dbReference type="SUPFAM" id="SSF51246">
    <property type="entry name" value="Rudiment single hybrid motif"/>
    <property type="match status" value="1"/>
</dbReference>
<evidence type="ECO:0000313" key="7">
    <source>
        <dbReference type="Proteomes" id="UP000305451"/>
    </source>
</evidence>
<dbReference type="GO" id="GO:0005524">
    <property type="term" value="F:ATP binding"/>
    <property type="evidence" value="ECO:0007669"/>
    <property type="project" value="UniProtKB-KW"/>
</dbReference>
<dbReference type="SMART" id="SM00878">
    <property type="entry name" value="Biotin_carb_C"/>
    <property type="match status" value="1"/>
</dbReference>
<sequence>RLQVEHPVTEEVTGYDLVELQLRVAAGGSVPEQDAISLSGHAVEARLYAEDPATGFLPSTGPLHRLDLSQPGSGVRVDSGVEEGGEVSIHYDPMIAKLIAH</sequence>
<dbReference type="Pfam" id="PF02785">
    <property type="entry name" value="Biotin_carb_C"/>
    <property type="match status" value="1"/>
</dbReference>
<dbReference type="GO" id="GO:0016874">
    <property type="term" value="F:ligase activity"/>
    <property type="evidence" value="ECO:0007669"/>
    <property type="project" value="UniProtKB-KW"/>
</dbReference>
<feature type="non-terminal residue" evidence="6">
    <location>
        <position position="101"/>
    </location>
</feature>
<dbReference type="InterPro" id="IPR011764">
    <property type="entry name" value="Biotin_carboxylation_dom"/>
</dbReference>
<reference evidence="6 7" key="1">
    <citation type="journal article" date="2013" name="Int. J. Syst. Evol. Microbiol.">
        <title>Marinicauda pacifica gen. nov., sp. nov., a prosthecate alphaproteobacterium of the family Hyphomonadaceae isolated from deep seawater.</title>
        <authorList>
            <person name="Zhang X.Y."/>
            <person name="Li G.W."/>
            <person name="Wang C.S."/>
            <person name="Zhang Y.J."/>
            <person name="Xu X.W."/>
            <person name="Li H."/>
            <person name="Liu A."/>
            <person name="Liu C."/>
            <person name="Xie B.B."/>
            <person name="Qin Q.L."/>
            <person name="Xu Z."/>
            <person name="Chen X.L."/>
            <person name="Zhou B.C."/>
            <person name="Zhang Y.Z."/>
        </authorList>
    </citation>
    <scope>NUCLEOTIDE SEQUENCE [LARGE SCALE GENOMIC DNA]</scope>
    <source>
        <strain evidence="6 7">P-1 km-3</strain>
    </source>
</reference>
<dbReference type="AlphaFoldDB" id="A0A4S2H016"/>
<dbReference type="PANTHER" id="PTHR18866">
    <property type="entry name" value="CARBOXYLASE:PYRUVATE/ACETYL-COA/PROPIONYL-COA CARBOXYLASE"/>
    <property type="match status" value="1"/>
</dbReference>
<dbReference type="Gene3D" id="3.30.470.20">
    <property type="entry name" value="ATP-grasp fold, B domain"/>
    <property type="match status" value="1"/>
</dbReference>
<comment type="caution">
    <text evidence="6">The sequence shown here is derived from an EMBL/GenBank/DDBJ whole genome shotgun (WGS) entry which is preliminary data.</text>
</comment>
<evidence type="ECO:0000313" key="6">
    <source>
        <dbReference type="EMBL" id="TGY88693.1"/>
    </source>
</evidence>
<dbReference type="InterPro" id="IPR050856">
    <property type="entry name" value="Biotin_carboxylase_complex"/>
</dbReference>
<dbReference type="InterPro" id="IPR011054">
    <property type="entry name" value="Rudment_hybrid_motif"/>
</dbReference>
<evidence type="ECO:0000256" key="3">
    <source>
        <dbReference type="ARBA" id="ARBA00022840"/>
    </source>
</evidence>
<evidence type="ECO:0000256" key="2">
    <source>
        <dbReference type="ARBA" id="ARBA00022741"/>
    </source>
</evidence>
<organism evidence="6 7">
    <name type="scientific">Marinicauda pacifica</name>
    <dbReference type="NCBI Taxonomy" id="1133559"/>
    <lineage>
        <taxon>Bacteria</taxon>
        <taxon>Pseudomonadati</taxon>
        <taxon>Pseudomonadota</taxon>
        <taxon>Alphaproteobacteria</taxon>
        <taxon>Maricaulales</taxon>
        <taxon>Maricaulaceae</taxon>
        <taxon>Marinicauda</taxon>
    </lineage>
</organism>
<dbReference type="Pfam" id="PF02786">
    <property type="entry name" value="CPSase_L_D2"/>
    <property type="match status" value="1"/>
</dbReference>
<proteinExistence type="predicted"/>
<protein>
    <submittedName>
        <fullName evidence="6">Methylcrotonoyl-CoA carboxylase</fullName>
    </submittedName>
</protein>